<feature type="compositionally biased region" description="Basic and acidic residues" evidence="1">
    <location>
        <begin position="51"/>
        <end position="66"/>
    </location>
</feature>
<dbReference type="HOGENOM" id="CLU_2830876_0_0_1"/>
<evidence type="ECO:0000313" key="3">
    <source>
        <dbReference type="Proteomes" id="UP000012045"/>
    </source>
</evidence>
<evidence type="ECO:0000256" key="1">
    <source>
        <dbReference type="SAM" id="MobiDB-lite"/>
    </source>
</evidence>
<dbReference type="Proteomes" id="UP000012045">
    <property type="component" value="Unassembled WGS sequence"/>
</dbReference>
<proteinExistence type="predicted"/>
<protein>
    <submittedName>
        <fullName evidence="2">Uncharacterized protein</fullName>
    </submittedName>
</protein>
<gene>
    <name evidence="2" type="ORF">BcDW1_4604</name>
</gene>
<dbReference type="AlphaFoldDB" id="M7UIY8"/>
<organism evidence="2 3">
    <name type="scientific">Botryotinia fuckeliana (strain BcDW1)</name>
    <name type="common">Noble rot fungus</name>
    <name type="synonym">Botrytis cinerea</name>
    <dbReference type="NCBI Taxonomy" id="1290391"/>
    <lineage>
        <taxon>Eukaryota</taxon>
        <taxon>Fungi</taxon>
        <taxon>Dikarya</taxon>
        <taxon>Ascomycota</taxon>
        <taxon>Pezizomycotina</taxon>
        <taxon>Leotiomycetes</taxon>
        <taxon>Helotiales</taxon>
        <taxon>Sclerotiniaceae</taxon>
        <taxon>Botrytis</taxon>
    </lineage>
</organism>
<sequence>MGLTLSITTKPEVAAGHIEKHQIDGGGGTSGDDAEIGAKDLVLEAGNGSRKVSESEEGKELHFERE</sequence>
<reference evidence="3" key="1">
    <citation type="journal article" date="2013" name="Genome Announc.">
        <title>Draft genome sequence of Botrytis cinerea BcDW1, inoculum for noble rot of grape berries.</title>
        <authorList>
            <person name="Blanco-Ulate B."/>
            <person name="Allen G."/>
            <person name="Powell A.L."/>
            <person name="Cantu D."/>
        </authorList>
    </citation>
    <scope>NUCLEOTIDE SEQUENCE [LARGE SCALE GENOMIC DNA]</scope>
    <source>
        <strain evidence="3">BcDW1</strain>
    </source>
</reference>
<accession>M7UIY8</accession>
<evidence type="ECO:0000313" key="2">
    <source>
        <dbReference type="EMBL" id="EMR86748.1"/>
    </source>
</evidence>
<name>M7UIY8_BOTF1</name>
<dbReference type="EMBL" id="KB707848">
    <property type="protein sequence ID" value="EMR86748.1"/>
    <property type="molecule type" value="Genomic_DNA"/>
</dbReference>
<feature type="region of interest" description="Disordered" evidence="1">
    <location>
        <begin position="47"/>
        <end position="66"/>
    </location>
</feature>